<proteinExistence type="predicted"/>
<name>A0ACC2W2P9_9TREE</name>
<keyword evidence="2" id="KW-1185">Reference proteome</keyword>
<reference evidence="1" key="1">
    <citation type="submission" date="2023-04" db="EMBL/GenBank/DDBJ databases">
        <title>Draft Genome sequencing of Naganishia species isolated from polar environments using Oxford Nanopore Technology.</title>
        <authorList>
            <person name="Leo P."/>
            <person name="Venkateswaran K."/>
        </authorList>
    </citation>
    <scope>NUCLEOTIDE SEQUENCE</scope>
    <source>
        <strain evidence="1">MNA-CCFEE 5261</strain>
    </source>
</reference>
<dbReference type="Proteomes" id="UP001241377">
    <property type="component" value="Unassembled WGS sequence"/>
</dbReference>
<organism evidence="1 2">
    <name type="scientific">Naganishia cerealis</name>
    <dbReference type="NCBI Taxonomy" id="610337"/>
    <lineage>
        <taxon>Eukaryota</taxon>
        <taxon>Fungi</taxon>
        <taxon>Dikarya</taxon>
        <taxon>Basidiomycota</taxon>
        <taxon>Agaricomycotina</taxon>
        <taxon>Tremellomycetes</taxon>
        <taxon>Filobasidiales</taxon>
        <taxon>Filobasidiaceae</taxon>
        <taxon>Naganishia</taxon>
    </lineage>
</organism>
<sequence length="920" mass="100369">MGVSGLTTFLREGRNSLSTSLIIEHRIQQESNAGGVEENVDRQKLLEPSENELPLVIDAWGFMWGIYPENLRWTAGGDYFAFARLVKRFLNALDALHCRPYFVFDGPTPASKHETVIQRYAGPLRSSLLFYRTSPQSRSHKSFLAHQPILPPLLLQAFIDTLKSHGLLEGVQIFHLPEGEADAYCVALADELEGFVIGNDSDFAILGAKATGKEGGYRGYIPIEMIQWQLQIAKTNPPEAIPDSAKDAESGGAIDADDGFQPVRSRRSKPSAQKVTERNQTITTVTSIHLLPPELPSIKTVSEPTTTCTLSLFLTVFTPAALATRLRIPPSYLPLLATILGTDHSPTLSGGRSLFFEDSLSKRDRVELVARVIREALTPGNQPKMRKRLTTMIGSKSSASGRATPNSHGFSSSLAMNAGDEAFTLVALVMGNLLARPLPNEETFTEYVTQMIEATCHYILPPSPSSLGLYVDKTLAATAQPNLGTCCSLFPYCQCSPGIAPLSESLPRLSPLFDSETQQLVRQRYALARNGGLMSAFASFVHPDRVYLKSYLQDPQGVCLSGLEVSKKVRAVAWRILITNVHLFPVSGADSLSDTYPQGESITDMALVMEASASAGTSGKEEQPPNGLGETSEDGEDFVFEGKASQEDDDKSVAADPGIWITEYYRTGATQVLGPHDNLLFDGNETASSIPTSFPVTENKAQRQARFLTVLDTDLSKMTELEPKWQYLIALLRHAVRLQQASHSGNRKPWTAVEIERMAEAAVRSSAAWDHIDDVEETFDNKTPGPLLQNRNADIVAHVTAAALDVLALSQALLLGEGDPSEVIAIYRFMEGSMWHAALEAYSDNTTLSPLQRDIKSAVVAAVTEGFDSRYVLGLGTAPVSKQPKRERPESPIPAAPIAKKASGKLPKATHGRYDLLMEM</sequence>
<accession>A0ACC2W2P9</accession>
<evidence type="ECO:0000313" key="1">
    <source>
        <dbReference type="EMBL" id="KAJ9105574.1"/>
    </source>
</evidence>
<evidence type="ECO:0000313" key="2">
    <source>
        <dbReference type="Proteomes" id="UP001241377"/>
    </source>
</evidence>
<dbReference type="EMBL" id="JASBWR010000034">
    <property type="protein sequence ID" value="KAJ9105574.1"/>
    <property type="molecule type" value="Genomic_DNA"/>
</dbReference>
<gene>
    <name evidence="1" type="ORF">QFC19_003556</name>
</gene>
<protein>
    <submittedName>
        <fullName evidence="1">Uncharacterized protein</fullName>
    </submittedName>
</protein>
<comment type="caution">
    <text evidence="1">The sequence shown here is derived from an EMBL/GenBank/DDBJ whole genome shotgun (WGS) entry which is preliminary data.</text>
</comment>